<dbReference type="WBParaSite" id="BTMF_0000420501-mRNA-1">
    <property type="protein sequence ID" value="BTMF_0000420501-mRNA-1"/>
    <property type="gene ID" value="BTMF_0000420501"/>
</dbReference>
<feature type="transmembrane region" description="Helical" evidence="1">
    <location>
        <begin position="126"/>
        <end position="148"/>
    </location>
</feature>
<dbReference type="AlphaFoldDB" id="A0A0R3QCX5"/>
<feature type="transmembrane region" description="Helical" evidence="1">
    <location>
        <begin position="89"/>
        <end position="106"/>
    </location>
</feature>
<keyword evidence="1" id="KW-1133">Transmembrane helix</keyword>
<feature type="transmembrane region" description="Helical" evidence="1">
    <location>
        <begin position="197"/>
        <end position="215"/>
    </location>
</feature>
<name>A0A0R3QCX5_9BILA</name>
<protein>
    <submittedName>
        <fullName evidence="2">G_PROTEIN_RECEP_F1_2 domain-containing protein</fullName>
    </submittedName>
</protein>
<sequence length="216" mass="25006">LVGKEVEISVNILINCFVIFSAAILPTANLIFVKRFRESVKQTLVKLFSKIKVMKRMFTLQRFLMAIDINDKANIDSVRKRLSISKMVAYYYCITVLLSILPLNCHAENVTNVFDIRDERNTVERYVAVVLFSLLLLYSIVSNVLLIFEFCRRDNLYNHSFVLITSQLIVCNLSISLLQVLFILPEILQNKDNSNGKLFYLSILHSHLCYIMIPLF</sequence>
<evidence type="ECO:0000313" key="2">
    <source>
        <dbReference type="WBParaSite" id="BTMF_0000420501-mRNA-1"/>
    </source>
</evidence>
<feature type="transmembrane region" description="Helical" evidence="1">
    <location>
        <begin position="160"/>
        <end position="185"/>
    </location>
</feature>
<keyword evidence="1" id="KW-0812">Transmembrane</keyword>
<proteinExistence type="predicted"/>
<evidence type="ECO:0000256" key="1">
    <source>
        <dbReference type="SAM" id="Phobius"/>
    </source>
</evidence>
<feature type="transmembrane region" description="Helical" evidence="1">
    <location>
        <begin position="12"/>
        <end position="33"/>
    </location>
</feature>
<organism evidence="2">
    <name type="scientific">Brugia timori</name>
    <dbReference type="NCBI Taxonomy" id="42155"/>
    <lineage>
        <taxon>Eukaryota</taxon>
        <taxon>Metazoa</taxon>
        <taxon>Ecdysozoa</taxon>
        <taxon>Nematoda</taxon>
        <taxon>Chromadorea</taxon>
        <taxon>Rhabditida</taxon>
        <taxon>Spirurina</taxon>
        <taxon>Spiruromorpha</taxon>
        <taxon>Filarioidea</taxon>
        <taxon>Onchocercidae</taxon>
        <taxon>Brugia</taxon>
    </lineage>
</organism>
<accession>A0A0R3QCX5</accession>
<reference evidence="2" key="1">
    <citation type="submission" date="2017-02" db="UniProtKB">
        <authorList>
            <consortium name="WormBaseParasite"/>
        </authorList>
    </citation>
    <scope>IDENTIFICATION</scope>
</reference>
<keyword evidence="1" id="KW-0472">Membrane</keyword>